<dbReference type="Gene3D" id="1.20.5.1930">
    <property type="match status" value="1"/>
</dbReference>
<dbReference type="InterPro" id="IPR050482">
    <property type="entry name" value="Sensor_HK_TwoCompSys"/>
</dbReference>
<dbReference type="Pfam" id="PF07730">
    <property type="entry name" value="HisKA_3"/>
    <property type="match status" value="1"/>
</dbReference>
<evidence type="ECO:0000256" key="4">
    <source>
        <dbReference type="ARBA" id="ARBA00022679"/>
    </source>
</evidence>
<protein>
    <recommendedName>
        <fullName evidence="2">histidine kinase</fullName>
        <ecNumber evidence="2">2.7.13.3</ecNumber>
    </recommendedName>
</protein>
<dbReference type="PANTHER" id="PTHR24421">
    <property type="entry name" value="NITRATE/NITRITE SENSOR PROTEIN NARX-RELATED"/>
    <property type="match status" value="1"/>
</dbReference>
<keyword evidence="6 11" id="KW-0418">Kinase</keyword>
<feature type="transmembrane region" description="Helical" evidence="9">
    <location>
        <begin position="114"/>
        <end position="135"/>
    </location>
</feature>
<dbReference type="InterPro" id="IPR011712">
    <property type="entry name" value="Sig_transdc_His_kin_sub3_dim/P"/>
</dbReference>
<evidence type="ECO:0000313" key="12">
    <source>
        <dbReference type="Proteomes" id="UP000195913"/>
    </source>
</evidence>
<keyword evidence="9" id="KW-0472">Membrane</keyword>
<feature type="domain" description="Signal transduction histidine kinase subgroup 3 dimerisation and phosphoacceptor" evidence="10">
    <location>
        <begin position="200"/>
        <end position="265"/>
    </location>
</feature>
<dbReference type="CDD" id="cd16917">
    <property type="entry name" value="HATPase_UhpB-NarQ-NarX-like"/>
    <property type="match status" value="1"/>
</dbReference>
<dbReference type="EMBL" id="FUHW01000016">
    <property type="protein sequence ID" value="SJM54653.1"/>
    <property type="molecule type" value="Genomic_DNA"/>
</dbReference>
<evidence type="ECO:0000256" key="2">
    <source>
        <dbReference type="ARBA" id="ARBA00012438"/>
    </source>
</evidence>
<evidence type="ECO:0000256" key="9">
    <source>
        <dbReference type="SAM" id="Phobius"/>
    </source>
</evidence>
<keyword evidence="4" id="KW-0808">Transferase</keyword>
<evidence type="ECO:0000256" key="1">
    <source>
        <dbReference type="ARBA" id="ARBA00000085"/>
    </source>
</evidence>
<dbReference type="Proteomes" id="UP000195913">
    <property type="component" value="Unassembled WGS sequence"/>
</dbReference>
<keyword evidence="5" id="KW-0547">Nucleotide-binding</keyword>
<proteinExistence type="predicted"/>
<evidence type="ECO:0000313" key="11">
    <source>
        <dbReference type="EMBL" id="SJM54653.1"/>
    </source>
</evidence>
<reference evidence="11 12" key="1">
    <citation type="submission" date="2017-02" db="EMBL/GenBank/DDBJ databases">
        <authorList>
            <person name="Peterson S.W."/>
        </authorList>
    </citation>
    <scope>NUCLEOTIDE SEQUENCE [LARGE SCALE GENOMIC DNA]</scope>
    <source>
        <strain evidence="11 12">B Ar 00.02</strain>
    </source>
</reference>
<dbReference type="GO" id="GO:0000155">
    <property type="term" value="F:phosphorelay sensor kinase activity"/>
    <property type="evidence" value="ECO:0007669"/>
    <property type="project" value="InterPro"/>
</dbReference>
<dbReference type="SUPFAM" id="SSF55874">
    <property type="entry name" value="ATPase domain of HSP90 chaperone/DNA topoisomerase II/histidine kinase"/>
    <property type="match status" value="1"/>
</dbReference>
<evidence type="ECO:0000256" key="7">
    <source>
        <dbReference type="ARBA" id="ARBA00022840"/>
    </source>
</evidence>
<keyword evidence="9" id="KW-0812">Transmembrane</keyword>
<accession>A0A1R4FFP0</accession>
<keyword evidence="12" id="KW-1185">Reference proteome</keyword>
<dbReference type="InterPro" id="IPR036890">
    <property type="entry name" value="HATPase_C_sf"/>
</dbReference>
<comment type="catalytic activity">
    <reaction evidence="1">
        <text>ATP + protein L-histidine = ADP + protein N-phospho-L-histidine.</text>
        <dbReference type="EC" id="2.7.13.3"/>
    </reaction>
</comment>
<dbReference type="RefSeq" id="WP_086995630.1">
    <property type="nucleotide sequence ID" value="NZ_FUHW01000016.1"/>
</dbReference>
<dbReference type="GO" id="GO:0046983">
    <property type="term" value="F:protein dimerization activity"/>
    <property type="evidence" value="ECO:0007669"/>
    <property type="project" value="InterPro"/>
</dbReference>
<dbReference type="AlphaFoldDB" id="A0A1R4FFP0"/>
<dbReference type="Gene3D" id="3.30.565.10">
    <property type="entry name" value="Histidine kinase-like ATPase, C-terminal domain"/>
    <property type="match status" value="1"/>
</dbReference>
<evidence type="ECO:0000256" key="3">
    <source>
        <dbReference type="ARBA" id="ARBA00022553"/>
    </source>
</evidence>
<keyword evidence="8" id="KW-0902">Two-component regulatory system</keyword>
<dbReference type="PANTHER" id="PTHR24421:SF10">
    <property type="entry name" value="NITRATE_NITRITE SENSOR PROTEIN NARQ"/>
    <property type="match status" value="1"/>
</dbReference>
<dbReference type="GO" id="GO:0005524">
    <property type="term" value="F:ATP binding"/>
    <property type="evidence" value="ECO:0007669"/>
    <property type="project" value="UniProtKB-KW"/>
</dbReference>
<evidence type="ECO:0000259" key="10">
    <source>
        <dbReference type="Pfam" id="PF07730"/>
    </source>
</evidence>
<name>A0A1R4FFP0_9MICC</name>
<keyword evidence="9" id="KW-1133">Transmembrane helix</keyword>
<evidence type="ECO:0000256" key="8">
    <source>
        <dbReference type="ARBA" id="ARBA00023012"/>
    </source>
</evidence>
<feature type="transmembrane region" description="Helical" evidence="9">
    <location>
        <begin position="85"/>
        <end position="108"/>
    </location>
</feature>
<dbReference type="EC" id="2.7.13.3" evidence="2"/>
<gene>
    <name evidence="11" type="ORF">FM101_03730</name>
</gene>
<dbReference type="GO" id="GO:0016020">
    <property type="term" value="C:membrane"/>
    <property type="evidence" value="ECO:0007669"/>
    <property type="project" value="InterPro"/>
</dbReference>
<feature type="transmembrane region" description="Helical" evidence="9">
    <location>
        <begin position="147"/>
        <end position="168"/>
    </location>
</feature>
<sequence>MTTAELSVPPRSRLRRAWSGTWRLVVAVLLGIVAFAVVYAPVFELDPSGPAGETFGVLIFVDLVLGLLCFLLYPFRHRAPRTLTILLVVFASFSTLGSAAAMLALVSLATRRRWAEIIIVSVLFMGASFLVETSMPLLPGEEPLEPWWLVVLFVVIFTAVLVLTGMYIGGRRQLRAALEAELASNRRSQDAQLEQARANERTRIAREMHDVLAHRLSLVALHAGALEYRTDLPAEQVSEAAGVIRANAHLAVSELREVLGVLRDPATVSNEPNSTTPPPTLGRLEALLAESREAGTPTVLEGNPPGATELEALDETSSRTVFRVLQEGLTNARKHAPAQTVYVRLAGNPGGRLTVSLRNGLTDRTRALVPDVKATGPNAAPASGMGLTGLSERVRLAGGSLSAADDGEGHFVVEAWVPWNR</sequence>
<feature type="transmembrane region" description="Helical" evidence="9">
    <location>
        <begin position="21"/>
        <end position="42"/>
    </location>
</feature>
<organism evidence="11 12">
    <name type="scientific">Arthrobacter rhombi</name>
    <dbReference type="NCBI Taxonomy" id="71253"/>
    <lineage>
        <taxon>Bacteria</taxon>
        <taxon>Bacillati</taxon>
        <taxon>Actinomycetota</taxon>
        <taxon>Actinomycetes</taxon>
        <taxon>Micrococcales</taxon>
        <taxon>Micrococcaceae</taxon>
        <taxon>Arthrobacter</taxon>
    </lineage>
</organism>
<evidence type="ECO:0000256" key="5">
    <source>
        <dbReference type="ARBA" id="ARBA00022741"/>
    </source>
</evidence>
<feature type="transmembrane region" description="Helical" evidence="9">
    <location>
        <begin position="54"/>
        <end position="73"/>
    </location>
</feature>
<keyword evidence="3" id="KW-0597">Phosphoprotein</keyword>
<keyword evidence="7" id="KW-0067">ATP-binding</keyword>
<evidence type="ECO:0000256" key="6">
    <source>
        <dbReference type="ARBA" id="ARBA00022777"/>
    </source>
</evidence>